<dbReference type="PANTHER" id="PTHR30510:SF2">
    <property type="entry name" value="UPF0229 PROTEIN YEAH"/>
    <property type="match status" value="1"/>
</dbReference>
<dbReference type="EMBL" id="CP102774">
    <property type="protein sequence ID" value="UZF89047.1"/>
    <property type="molecule type" value="Genomic_DNA"/>
</dbReference>
<dbReference type="PANTHER" id="PTHR30510">
    <property type="entry name" value="UPF0229 PROTEIN YEAH"/>
    <property type="match status" value="1"/>
</dbReference>
<sequence>MPIFIDRRLNPKDKSLGNRQRFLRRVRTELKRSVQDKIRAGKIADVDGEQSISMPANGTDEPRFREARDSGRRQHVLPGNQRFSPGDQLPKPGQGGGGMGSAPGDQAAEDNFRFVLSREEVLDLFFEDLELPDMVKLNLREILTYKPRRAGYSVSGSPTNISIARTMRNSHGRRIALRRPKREEVEAILRELARLETEEGLGPGERYRRFSTLRAELDRLERRRRVIAFVDPVDIRFNRFDPLPQPNANAVMFCLMDVSGSMGEREKDLAKRFFVLLHLFLKRRYDRTDIVFIRHTHTAQEVDEETFFYSTQSGGTVVSTALEEMQSIIAKRYPSREWNIYAAQASDGDNLATDSERCLSLMDGEIMRLCQYFAYVEIIDERESEIFGSTDNGTSLWRAYLAVKEKWRNFDMSRIAKASDIYPVFRQLFTKQPSTQRD</sequence>
<dbReference type="SUPFAM" id="SSF53300">
    <property type="entry name" value="vWA-like"/>
    <property type="match status" value="1"/>
</dbReference>
<proteinExistence type="inferred from homology"/>
<feature type="region of interest" description="Disordered" evidence="2">
    <location>
        <begin position="41"/>
        <end position="106"/>
    </location>
</feature>
<gene>
    <name evidence="3" type="ORF">NWE54_09800</name>
</gene>
<organism evidence="3">
    <name type="scientific">Bosea sp. NBC_00436</name>
    <dbReference type="NCBI Taxonomy" id="2969620"/>
    <lineage>
        <taxon>Bacteria</taxon>
        <taxon>Pseudomonadati</taxon>
        <taxon>Pseudomonadota</taxon>
        <taxon>Alphaproteobacteria</taxon>
        <taxon>Hyphomicrobiales</taxon>
        <taxon>Boseaceae</taxon>
        <taxon>Bosea</taxon>
    </lineage>
</organism>
<evidence type="ECO:0000313" key="3">
    <source>
        <dbReference type="EMBL" id="UZF89047.1"/>
    </source>
</evidence>
<dbReference type="AlphaFoldDB" id="A0A9E7ZZ33"/>
<dbReference type="NCBIfam" id="NF003708">
    <property type="entry name" value="PRK05325.1-3"/>
    <property type="match status" value="1"/>
</dbReference>
<accession>A0A9E7ZZ33</accession>
<reference evidence="3" key="1">
    <citation type="submission" date="2022-08" db="EMBL/GenBank/DDBJ databases">
        <title>Complete Genome Sequences of 2 Bosea sp. soil isolates.</title>
        <authorList>
            <person name="Alvarez Arevalo M."/>
            <person name="Sterndorff E.B."/>
            <person name="Faurdal D."/>
            <person name="Joergensen T.S."/>
            <person name="Weber T."/>
        </authorList>
    </citation>
    <scope>NUCLEOTIDE SEQUENCE</scope>
    <source>
        <strain evidence="3">NBC_00436</strain>
    </source>
</reference>
<dbReference type="HAMAP" id="MF_01232">
    <property type="entry name" value="UPF0229"/>
    <property type="match status" value="1"/>
</dbReference>
<evidence type="ECO:0000256" key="1">
    <source>
        <dbReference type="HAMAP-Rule" id="MF_01232"/>
    </source>
</evidence>
<evidence type="ECO:0000256" key="2">
    <source>
        <dbReference type="SAM" id="MobiDB-lite"/>
    </source>
</evidence>
<feature type="compositionally biased region" description="Basic and acidic residues" evidence="2">
    <location>
        <begin position="60"/>
        <end position="72"/>
    </location>
</feature>
<dbReference type="NCBIfam" id="NF003707">
    <property type="entry name" value="PRK05325.1-2"/>
    <property type="match status" value="1"/>
</dbReference>
<protein>
    <recommendedName>
        <fullName evidence="1">UPF0229 protein NWE54_09800</fullName>
    </recommendedName>
</protein>
<dbReference type="InterPro" id="IPR036465">
    <property type="entry name" value="vWFA_dom_sf"/>
</dbReference>
<dbReference type="Pfam" id="PF04285">
    <property type="entry name" value="DUF444"/>
    <property type="match status" value="1"/>
</dbReference>
<dbReference type="InterPro" id="IPR006698">
    <property type="entry name" value="UPF0229"/>
</dbReference>
<name>A0A9E7ZZ33_9HYPH</name>
<comment type="similarity">
    <text evidence="1">Belongs to the UPF0229 family.</text>
</comment>